<feature type="region of interest" description="Disordered" evidence="1">
    <location>
        <begin position="153"/>
        <end position="185"/>
    </location>
</feature>
<dbReference type="EMBL" id="JADGMS010000009">
    <property type="protein sequence ID" value="KAF9676298.1"/>
    <property type="molecule type" value="Genomic_DNA"/>
</dbReference>
<feature type="domain" description="SHSP" evidence="2">
    <location>
        <begin position="80"/>
        <end position="140"/>
    </location>
</feature>
<evidence type="ECO:0000256" key="1">
    <source>
        <dbReference type="SAM" id="MobiDB-lite"/>
    </source>
</evidence>
<evidence type="ECO:0000313" key="3">
    <source>
        <dbReference type="EMBL" id="KAF9676298.1"/>
    </source>
</evidence>
<comment type="caution">
    <text evidence="3">The sequence shown here is derived from an EMBL/GenBank/DDBJ whole genome shotgun (WGS) entry which is preliminary data.</text>
</comment>
<dbReference type="InterPro" id="IPR008978">
    <property type="entry name" value="HSP20-like_chaperone"/>
</dbReference>
<dbReference type="OrthoDB" id="1431247at2759"/>
<keyword evidence="4" id="KW-1185">Reference proteome</keyword>
<dbReference type="Pfam" id="PF00011">
    <property type="entry name" value="HSP20"/>
    <property type="match status" value="1"/>
</dbReference>
<dbReference type="Proteomes" id="UP000657918">
    <property type="component" value="Unassembled WGS sequence"/>
</dbReference>
<dbReference type="AlphaFoldDB" id="A0A835N0G3"/>
<accession>A0A835N0G3</accession>
<dbReference type="CDD" id="cd06464">
    <property type="entry name" value="ACD_sHsps-like"/>
    <property type="match status" value="1"/>
</dbReference>
<sequence>MDSTKPLAKVNDHVYDDIDPKMEWVKDAGDTLLVHLPDSDKAETSDVIDVDDIAKSTVQGDIIDKENTDPQEEPCTPQLNIEAATADQKLKITGKSQQGDSKWIRFNKNLTVSSDYDLNQVRAKFEGGVLYIKHPKKISSPTKLTHLESLKSLQMKNQKDQNSGQDSAAKEAPPKTDRRTRKGKY</sequence>
<protein>
    <recommendedName>
        <fullName evidence="2">SHSP domain-containing protein</fullName>
    </recommendedName>
</protein>
<reference evidence="3 4" key="1">
    <citation type="submission" date="2020-10" db="EMBL/GenBank/DDBJ databases">
        <title>Plant Genome Project.</title>
        <authorList>
            <person name="Zhang R.-G."/>
        </authorList>
    </citation>
    <scope>NUCLEOTIDE SEQUENCE [LARGE SCALE GENOMIC DNA]</scope>
    <source>
        <strain evidence="3">FAFU-HL-1</strain>
        <tissue evidence="3">Leaf</tissue>
    </source>
</reference>
<feature type="compositionally biased region" description="Polar residues" evidence="1">
    <location>
        <begin position="153"/>
        <end position="166"/>
    </location>
</feature>
<gene>
    <name evidence="3" type="ORF">SADUNF_Sadunf09G0124300</name>
</gene>
<name>A0A835N0G3_9ROSI</name>
<proteinExistence type="predicted"/>
<evidence type="ECO:0000313" key="4">
    <source>
        <dbReference type="Proteomes" id="UP000657918"/>
    </source>
</evidence>
<dbReference type="Gene3D" id="2.60.40.790">
    <property type="match status" value="1"/>
</dbReference>
<dbReference type="SUPFAM" id="SSF49764">
    <property type="entry name" value="HSP20-like chaperones"/>
    <property type="match status" value="1"/>
</dbReference>
<feature type="compositionally biased region" description="Basic and acidic residues" evidence="1">
    <location>
        <begin position="168"/>
        <end position="177"/>
    </location>
</feature>
<evidence type="ECO:0000259" key="2">
    <source>
        <dbReference type="Pfam" id="PF00011"/>
    </source>
</evidence>
<dbReference type="InterPro" id="IPR002068">
    <property type="entry name" value="A-crystallin/Hsp20_dom"/>
</dbReference>
<organism evidence="3 4">
    <name type="scientific">Salix dunnii</name>
    <dbReference type="NCBI Taxonomy" id="1413687"/>
    <lineage>
        <taxon>Eukaryota</taxon>
        <taxon>Viridiplantae</taxon>
        <taxon>Streptophyta</taxon>
        <taxon>Embryophyta</taxon>
        <taxon>Tracheophyta</taxon>
        <taxon>Spermatophyta</taxon>
        <taxon>Magnoliopsida</taxon>
        <taxon>eudicotyledons</taxon>
        <taxon>Gunneridae</taxon>
        <taxon>Pentapetalae</taxon>
        <taxon>rosids</taxon>
        <taxon>fabids</taxon>
        <taxon>Malpighiales</taxon>
        <taxon>Salicaceae</taxon>
        <taxon>Saliceae</taxon>
        <taxon>Salix</taxon>
    </lineage>
</organism>